<proteinExistence type="predicted"/>
<protein>
    <recommendedName>
        <fullName evidence="3">Myb/SANT-like domain-containing protein</fullName>
    </recommendedName>
</protein>
<dbReference type="EMBL" id="MZMZ02003772">
    <property type="protein sequence ID" value="RQM20720.1"/>
    <property type="molecule type" value="Genomic_DNA"/>
</dbReference>
<dbReference type="VEuPathDB" id="FungiDB:H257_14761"/>
<gene>
    <name evidence="1" type="ORF">B5M09_010319</name>
</gene>
<evidence type="ECO:0000313" key="1">
    <source>
        <dbReference type="EMBL" id="RQM20720.1"/>
    </source>
</evidence>
<dbReference type="Proteomes" id="UP000284702">
    <property type="component" value="Unassembled WGS sequence"/>
</dbReference>
<accession>A0A425CUM4</accession>
<sequence>MASTKGTQRPKKSSTKAELLAQIQALEHRVAVATSATTATDTTDKVTLSRKRDPVEYTDNMVTALLELRFNAFRNAFNGNKSSKQLSLLWERLTMQFNIATNQAVDADSIKNKLRKLRTEFMVIQRAMARTGNEEPVSRPSYYGDMVTAYAGLHGLGNIEFGLERTPLSEGVDEITRDLEAEDERDSEVDAIPAMSRANKRKAEVDSEISRQRQGRKNAPADISLGLEKFGNTLGAAIIQAANVRSIPTSGAPDMIAQMSKLLEVAENTKASIDSSNEVKMKLLAFLESKF</sequence>
<reference evidence="1" key="1">
    <citation type="submission" date="2018-07" db="EMBL/GenBank/DDBJ databases">
        <title>Annotation of Aphanomyces astaci genome assembly.</title>
        <authorList>
            <person name="Studholme D.J."/>
        </authorList>
    </citation>
    <scope>NUCLEOTIDE SEQUENCE [LARGE SCALE GENOMIC DNA]</scope>
    <source>
        <strain evidence="1">Pc</strain>
    </source>
</reference>
<comment type="caution">
    <text evidence="1">The sequence shown here is derived from an EMBL/GenBank/DDBJ whole genome shotgun (WGS) entry which is preliminary data.</text>
</comment>
<name>A0A425CUM4_APHAT</name>
<keyword evidence="2" id="KW-1185">Reference proteome</keyword>
<dbReference type="AlphaFoldDB" id="A0A425CUM4"/>
<evidence type="ECO:0008006" key="3">
    <source>
        <dbReference type="Google" id="ProtNLM"/>
    </source>
</evidence>
<organism evidence="1 2">
    <name type="scientific">Aphanomyces astaci</name>
    <name type="common">Crayfish plague agent</name>
    <dbReference type="NCBI Taxonomy" id="112090"/>
    <lineage>
        <taxon>Eukaryota</taxon>
        <taxon>Sar</taxon>
        <taxon>Stramenopiles</taxon>
        <taxon>Oomycota</taxon>
        <taxon>Saprolegniomycetes</taxon>
        <taxon>Saprolegniales</taxon>
        <taxon>Verrucalvaceae</taxon>
        <taxon>Aphanomyces</taxon>
    </lineage>
</organism>
<evidence type="ECO:0000313" key="2">
    <source>
        <dbReference type="Proteomes" id="UP000284702"/>
    </source>
</evidence>